<accession>F3Z2J7</accession>
<organism evidence="1 2">
    <name type="scientific">Desulfocurvibacter africanus subsp. africanus str. Walvis Bay</name>
    <dbReference type="NCBI Taxonomy" id="690850"/>
    <lineage>
        <taxon>Bacteria</taxon>
        <taxon>Pseudomonadati</taxon>
        <taxon>Thermodesulfobacteriota</taxon>
        <taxon>Desulfovibrionia</taxon>
        <taxon>Desulfovibrionales</taxon>
        <taxon>Desulfovibrionaceae</taxon>
        <taxon>Desulfocurvibacter</taxon>
    </lineage>
</organism>
<dbReference type="eggNOG" id="COG3350">
    <property type="taxonomic scope" value="Bacteria"/>
</dbReference>
<dbReference type="AlphaFoldDB" id="F3Z2J7"/>
<dbReference type="KEGG" id="daf:Desaf_3031"/>
<gene>
    <name evidence="1" type="ORF">Desaf_3031</name>
</gene>
<evidence type="ECO:0000313" key="1">
    <source>
        <dbReference type="EMBL" id="EGJ51330.1"/>
    </source>
</evidence>
<evidence type="ECO:0000313" key="2">
    <source>
        <dbReference type="Proteomes" id="UP000007844"/>
    </source>
</evidence>
<sequence length="95" mass="10973">MIKLLIFVGAIFILWKLLTGDKKKKETERRKDQETKAASGQMVRDPMCGTFVPQDSDIRVREDDKVYCFCSYECRDKYIKQIGSSAGIEKKTSQE</sequence>
<dbReference type="STRING" id="690850.Desaf_3031"/>
<dbReference type="EMBL" id="CP003221">
    <property type="protein sequence ID" value="EGJ51330.1"/>
    <property type="molecule type" value="Genomic_DNA"/>
</dbReference>
<reference evidence="1 2" key="1">
    <citation type="journal article" date="2011" name="J. Bacteriol.">
        <title>Genome sequence of the mercury-methylating and pleomorphic Desulfovibrio africanus Strain Walvis Bay.</title>
        <authorList>
            <person name="Brown S.D."/>
            <person name="Wall J.D."/>
            <person name="Kucken A.M."/>
            <person name="Gilmour C.C."/>
            <person name="Podar M."/>
            <person name="Brandt C.C."/>
            <person name="Teshima H."/>
            <person name="Detter J.C."/>
            <person name="Han C.S."/>
            <person name="Land M.L."/>
            <person name="Lucas S."/>
            <person name="Han J."/>
            <person name="Pennacchio L."/>
            <person name="Nolan M."/>
            <person name="Pitluck S."/>
            <person name="Woyke T."/>
            <person name="Goodwin L."/>
            <person name="Palumbo A.V."/>
            <person name="Elias D.A."/>
        </authorList>
    </citation>
    <scope>NUCLEOTIDE SEQUENCE [LARGE SCALE GENOMIC DNA]</scope>
    <source>
        <strain evidence="1 2">Walvis Bay</strain>
    </source>
</reference>
<name>F3Z2J7_DESAF</name>
<dbReference type="HOGENOM" id="CLU_168222_0_0_7"/>
<keyword evidence="2" id="KW-1185">Reference proteome</keyword>
<dbReference type="Proteomes" id="UP000007844">
    <property type="component" value="Chromosome"/>
</dbReference>
<proteinExistence type="predicted"/>
<protein>
    <submittedName>
        <fullName evidence="1">TRASH domain-containing protein</fullName>
    </submittedName>
</protein>
<dbReference type="RefSeq" id="WP_014260978.1">
    <property type="nucleotide sequence ID" value="NC_016629.1"/>
</dbReference>